<evidence type="ECO:0000313" key="2">
    <source>
        <dbReference type="EMBL" id="RYC30313.1"/>
    </source>
</evidence>
<gene>
    <name evidence="2" type="ORF">D3273_19285</name>
</gene>
<dbReference type="InterPro" id="IPR038078">
    <property type="entry name" value="PhoU-like_sf"/>
</dbReference>
<keyword evidence="3" id="KW-1185">Reference proteome</keyword>
<organism evidence="2 3">
    <name type="scientific">Lichenibacterium minor</name>
    <dbReference type="NCBI Taxonomy" id="2316528"/>
    <lineage>
        <taxon>Bacteria</taxon>
        <taxon>Pseudomonadati</taxon>
        <taxon>Pseudomonadota</taxon>
        <taxon>Alphaproteobacteria</taxon>
        <taxon>Hyphomicrobiales</taxon>
        <taxon>Lichenihabitantaceae</taxon>
        <taxon>Lichenibacterium</taxon>
    </lineage>
</organism>
<evidence type="ECO:0000256" key="1">
    <source>
        <dbReference type="ARBA" id="ARBA00008591"/>
    </source>
</evidence>
<dbReference type="Proteomes" id="UP000290759">
    <property type="component" value="Unassembled WGS sequence"/>
</dbReference>
<comment type="caution">
    <text evidence="2">The sequence shown here is derived from an EMBL/GenBank/DDBJ whole genome shotgun (WGS) entry which is preliminary data.</text>
</comment>
<dbReference type="OrthoDB" id="9797568at2"/>
<reference evidence="2 3" key="2">
    <citation type="submission" date="2019-02" db="EMBL/GenBank/DDBJ databases">
        <title>'Lichenibacterium ramalinii' gen. nov. sp. nov., 'Lichenibacterium minor' gen. nov. sp. nov.</title>
        <authorList>
            <person name="Pankratov T."/>
        </authorList>
    </citation>
    <scope>NUCLEOTIDE SEQUENCE [LARGE SCALE GENOMIC DNA]</scope>
    <source>
        <strain evidence="2 3">RmlP026</strain>
    </source>
</reference>
<dbReference type="Pfam" id="PF01865">
    <property type="entry name" value="PhoU_div"/>
    <property type="match status" value="1"/>
</dbReference>
<dbReference type="InterPro" id="IPR052912">
    <property type="entry name" value="UPF0111_domain"/>
</dbReference>
<sequence length="213" mass="23680">MLGWFRALMPKEDRFFELFDRHAATLVEGARALKGLLEGGDGVSRCAKAIAQHEEAADEITREALNAVRRTFITPFDRSDIQDLVTTLDDTIDQMHKTAKAAQLFEVTQFEAPMREMGGIILEAATITNEAVPLLRAIGQNAARLNALTEQVIQLEGRADDVHNRGIKALYLASSSDPMAFIVGSDIYDHLEKVMDRFEDVANRISSILVEHL</sequence>
<dbReference type="AlphaFoldDB" id="A0A4Q2U1I3"/>
<reference evidence="2 3" key="1">
    <citation type="submission" date="2018-12" db="EMBL/GenBank/DDBJ databases">
        <authorList>
            <person name="Grouzdev D.S."/>
            <person name="Krutkina M.S."/>
        </authorList>
    </citation>
    <scope>NUCLEOTIDE SEQUENCE [LARGE SCALE GENOMIC DNA]</scope>
    <source>
        <strain evidence="2 3">RmlP026</strain>
    </source>
</reference>
<proteinExistence type="inferred from homology"/>
<comment type="similarity">
    <text evidence="1">Belongs to the UPF0111 family.</text>
</comment>
<name>A0A4Q2U1I3_9HYPH</name>
<evidence type="ECO:0000313" key="3">
    <source>
        <dbReference type="Proteomes" id="UP000290759"/>
    </source>
</evidence>
<accession>A0A4Q2U1I3</accession>
<dbReference type="InterPro" id="IPR018445">
    <property type="entry name" value="Put_Phosphate_transp_reg"/>
</dbReference>
<dbReference type="Gene3D" id="1.20.58.220">
    <property type="entry name" value="Phosphate transport system protein phou homolog 2, domain 2"/>
    <property type="match status" value="1"/>
</dbReference>
<dbReference type="EMBL" id="QYBB01000027">
    <property type="protein sequence ID" value="RYC30313.1"/>
    <property type="molecule type" value="Genomic_DNA"/>
</dbReference>
<dbReference type="PANTHER" id="PTHR37298">
    <property type="entry name" value="UPF0111 PROTEIN YKAA"/>
    <property type="match status" value="1"/>
</dbReference>
<dbReference type="RefSeq" id="WP_129228530.1">
    <property type="nucleotide sequence ID" value="NZ_QYBB01000027.1"/>
</dbReference>
<protein>
    <submittedName>
        <fullName evidence="2">DUF47 domain-containing protein</fullName>
    </submittedName>
</protein>
<dbReference type="PANTHER" id="PTHR37298:SF1">
    <property type="entry name" value="UPF0111 PROTEIN YKAA"/>
    <property type="match status" value="1"/>
</dbReference>